<feature type="compositionally biased region" description="Low complexity" evidence="1">
    <location>
        <begin position="219"/>
        <end position="262"/>
    </location>
</feature>
<feature type="compositionally biased region" description="Polar residues" evidence="1">
    <location>
        <begin position="263"/>
        <end position="297"/>
    </location>
</feature>
<gene>
    <name evidence="2" type="ORF">MiSe_84380</name>
</gene>
<comment type="caution">
    <text evidence="2">The sequence shown here is derived from an EMBL/GenBank/DDBJ whole genome shotgun (WGS) entry which is preliminary data.</text>
</comment>
<organism evidence="2 3">
    <name type="scientific">Microseira wollei NIES-4236</name>
    <dbReference type="NCBI Taxonomy" id="2530354"/>
    <lineage>
        <taxon>Bacteria</taxon>
        <taxon>Bacillati</taxon>
        <taxon>Cyanobacteriota</taxon>
        <taxon>Cyanophyceae</taxon>
        <taxon>Oscillatoriophycideae</taxon>
        <taxon>Aerosakkonematales</taxon>
        <taxon>Aerosakkonemataceae</taxon>
        <taxon>Microseira</taxon>
    </lineage>
</organism>
<evidence type="ECO:0008006" key="4">
    <source>
        <dbReference type="Google" id="ProtNLM"/>
    </source>
</evidence>
<dbReference type="EMBL" id="BLAY01000236">
    <property type="protein sequence ID" value="GET43613.1"/>
    <property type="molecule type" value="Genomic_DNA"/>
</dbReference>
<keyword evidence="3" id="KW-1185">Reference proteome</keyword>
<protein>
    <recommendedName>
        <fullName evidence="4">DUF4335 domain-containing protein</fullName>
    </recommendedName>
</protein>
<evidence type="ECO:0000256" key="1">
    <source>
        <dbReference type="SAM" id="MobiDB-lite"/>
    </source>
</evidence>
<dbReference type="InterPro" id="IPR025569">
    <property type="entry name" value="DUF4335"/>
</dbReference>
<dbReference type="RefSeq" id="WP_226592598.1">
    <property type="nucleotide sequence ID" value="NZ_BLAY01000236.1"/>
</dbReference>
<dbReference type="Pfam" id="PF14233">
    <property type="entry name" value="DUF4335"/>
    <property type="match status" value="1"/>
</dbReference>
<accession>A0AAV3XLU5</accession>
<feature type="compositionally biased region" description="Polar residues" evidence="1">
    <location>
        <begin position="401"/>
        <end position="410"/>
    </location>
</feature>
<sequence length="521" mass="54378">MTIQRQYSLPNCTLFLEGLSDATTGNRQLEMRPVMSILVNAECHLAGGKPTISGGREFFESLVKAVSRYAQAFLSGVPHPDEDGQALPLVKIQQIDRHLHRLILQDPEHVAVSNGATGNSKAMTSYQIDLTTVQLFDLVEAVDQFFADTQTLPDVSVPLVPVSRRYAKPDEPIAKKAAPAALGVSSLALAAIAFFLVPVPEVQKPQDPRPRSDANSLSTTPNPTEPATTGEPPLTPTPTTGALLSPSPTPLETPLATPLASPSPTETPLVSPSPTDSPTTGGLISPTPTATPGTTLVSPTPTETPGTSPVSPTPTDLSTTGGLLSPTPTATPGTTLISPTPGETPGATLVSPTPETPGATLVSPTPGETPGATLVSPTPGETPGATLVSPTPGETPGATLASPTPTNSPLVSQGAEINDARTLRQLNTTLYNSIQQKVEGRLRFPDKLEYRVGVRADGTVVEYEARNQAAIDYADQTPLPKLQSSTTPVAPATGTSEPIAYYRVVFTRRGVLQVSPWRGIP</sequence>
<name>A0AAV3XLU5_9CYAN</name>
<dbReference type="AlphaFoldDB" id="A0AAV3XLU5"/>
<reference evidence="2" key="1">
    <citation type="submission" date="2019-10" db="EMBL/GenBank/DDBJ databases">
        <title>Draft genome sequece of Microseira wollei NIES-4236.</title>
        <authorList>
            <person name="Yamaguchi H."/>
            <person name="Suzuki S."/>
            <person name="Kawachi M."/>
        </authorList>
    </citation>
    <scope>NUCLEOTIDE SEQUENCE</scope>
    <source>
        <strain evidence="2">NIES-4236</strain>
    </source>
</reference>
<proteinExistence type="predicted"/>
<feature type="compositionally biased region" description="Low complexity" evidence="1">
    <location>
        <begin position="298"/>
        <end position="315"/>
    </location>
</feature>
<evidence type="ECO:0000313" key="3">
    <source>
        <dbReference type="Proteomes" id="UP001050975"/>
    </source>
</evidence>
<feature type="region of interest" description="Disordered" evidence="1">
    <location>
        <begin position="202"/>
        <end position="410"/>
    </location>
</feature>
<evidence type="ECO:0000313" key="2">
    <source>
        <dbReference type="EMBL" id="GET43613.1"/>
    </source>
</evidence>
<dbReference type="Proteomes" id="UP001050975">
    <property type="component" value="Unassembled WGS sequence"/>
</dbReference>
<feature type="compositionally biased region" description="Polar residues" evidence="1">
    <location>
        <begin position="316"/>
        <end position="338"/>
    </location>
</feature>